<dbReference type="Proteomes" id="UP000009328">
    <property type="component" value="Unassembled WGS sequence"/>
</dbReference>
<feature type="region of interest" description="Disordered" evidence="1">
    <location>
        <begin position="29"/>
        <end position="57"/>
    </location>
</feature>
<evidence type="ECO:0000313" key="3">
    <source>
        <dbReference type="Proteomes" id="UP000009328"/>
    </source>
</evidence>
<reference evidence="2 3" key="1">
    <citation type="journal article" date="2012" name="Eukaryot. Cell">
        <title>Draft genome sequence of Wickerhamomyces ciferrii NRRL Y-1031 F-60-10.</title>
        <authorList>
            <person name="Schneider J."/>
            <person name="Andrea H."/>
            <person name="Blom J."/>
            <person name="Jaenicke S."/>
            <person name="Ruckert C."/>
            <person name="Schorsch C."/>
            <person name="Szczepanowski R."/>
            <person name="Farwick M."/>
            <person name="Goesmann A."/>
            <person name="Puhler A."/>
            <person name="Schaffer S."/>
            <person name="Tauch A."/>
            <person name="Kohler T."/>
            <person name="Brinkrolf K."/>
        </authorList>
    </citation>
    <scope>NUCLEOTIDE SEQUENCE [LARGE SCALE GENOMIC DNA]</scope>
    <source>
        <strain evidence="3">ATCC 14091 / BCRC 22168 / CBS 111 / JCM 3599 / NBRC 0793 / NRRL Y-1031 F-60-10</strain>
    </source>
</reference>
<dbReference type="EMBL" id="CAIF01000040">
    <property type="protein sequence ID" value="CCH42251.1"/>
    <property type="molecule type" value="Genomic_DNA"/>
</dbReference>
<organism evidence="2 3">
    <name type="scientific">Wickerhamomyces ciferrii (strain ATCC 14091 / BCRC 22168 / CBS 111 / JCM 3599 / NBRC 0793 / NRRL Y-1031 F-60-10)</name>
    <name type="common">Yeast</name>
    <name type="synonym">Pichia ciferrii</name>
    <dbReference type="NCBI Taxonomy" id="1206466"/>
    <lineage>
        <taxon>Eukaryota</taxon>
        <taxon>Fungi</taxon>
        <taxon>Dikarya</taxon>
        <taxon>Ascomycota</taxon>
        <taxon>Saccharomycotina</taxon>
        <taxon>Saccharomycetes</taxon>
        <taxon>Phaffomycetales</taxon>
        <taxon>Wickerhamomycetaceae</taxon>
        <taxon>Wickerhamomyces</taxon>
    </lineage>
</organism>
<proteinExistence type="predicted"/>
<evidence type="ECO:0000256" key="1">
    <source>
        <dbReference type="SAM" id="MobiDB-lite"/>
    </source>
</evidence>
<evidence type="ECO:0000313" key="2">
    <source>
        <dbReference type="EMBL" id="CCH42251.1"/>
    </source>
</evidence>
<protein>
    <submittedName>
        <fullName evidence="2">Uncharacterized protein</fullName>
    </submittedName>
</protein>
<dbReference type="AlphaFoldDB" id="K0KGZ5"/>
<dbReference type="HOGENOM" id="CLU_816844_0_0_1"/>
<accession>K0KGZ5</accession>
<feature type="compositionally biased region" description="Polar residues" evidence="1">
    <location>
        <begin position="46"/>
        <end position="57"/>
    </location>
</feature>
<gene>
    <name evidence="2" type="ORF">BN7_1795</name>
</gene>
<feature type="region of interest" description="Disordered" evidence="1">
    <location>
        <begin position="120"/>
        <end position="148"/>
    </location>
</feature>
<comment type="caution">
    <text evidence="2">The sequence shown here is derived from an EMBL/GenBank/DDBJ whole genome shotgun (WGS) entry which is preliminary data.</text>
</comment>
<dbReference type="InParanoid" id="K0KGZ5"/>
<name>K0KGZ5_WICCF</name>
<keyword evidence="3" id="KW-1185">Reference proteome</keyword>
<feature type="compositionally biased region" description="Basic and acidic residues" evidence="1">
    <location>
        <begin position="29"/>
        <end position="42"/>
    </location>
</feature>
<sequence length="340" mass="39406">MTRIKIIPPKRPTPDRQFMVKFRYTLKVDEGEENKTESKADESQDEGTISQGLEEQQLDINQVKLENDEMELDSIQNYQDDIRSEELVKKEDDGNTKEVKQEVVIDQVDKIADEVDTNGLLNEANDTNGDDNNETNDINSNKIPPKLNEKITPIDQDYYSKLDEESYPFSFKYPPKLQEYEKPQDQVSNELIQNHINIESRLLKNLQNYKQISIQTESNWESESNQIVKTLKNWKRLFKILEYKKKQIKKSQQQSTINQFKSNDTHNPDKEINLSSNDSSNGHEESSESSDNTSKISNPTIKPIKKRKVLGNQKLEITMNHGLPAINIDSRKTRSTRSGR</sequence>
<feature type="compositionally biased region" description="Basic and acidic residues" evidence="1">
    <location>
        <begin position="263"/>
        <end position="272"/>
    </location>
</feature>
<feature type="region of interest" description="Disordered" evidence="1">
    <location>
        <begin position="251"/>
        <end position="313"/>
    </location>
</feature>